<dbReference type="Proteomes" id="UP001454036">
    <property type="component" value="Unassembled WGS sequence"/>
</dbReference>
<evidence type="ECO:0000259" key="9">
    <source>
        <dbReference type="PROSITE" id="PS51525"/>
    </source>
</evidence>
<dbReference type="PROSITE" id="PS50014">
    <property type="entry name" value="BROMODOMAIN_2"/>
    <property type="match status" value="1"/>
</dbReference>
<reference evidence="10 11" key="1">
    <citation type="submission" date="2024-01" db="EMBL/GenBank/DDBJ databases">
        <title>The complete chloroplast genome sequence of Lithospermum erythrorhizon: insights into the phylogenetic relationship among Boraginaceae species and the maternal lineages of purple gromwells.</title>
        <authorList>
            <person name="Okada T."/>
            <person name="Watanabe K."/>
        </authorList>
    </citation>
    <scope>NUCLEOTIDE SEQUENCE [LARGE SCALE GENOMIC DNA]</scope>
</reference>
<evidence type="ECO:0000256" key="4">
    <source>
        <dbReference type="PROSITE-ProRule" id="PRU00035"/>
    </source>
</evidence>
<keyword evidence="11" id="KW-1185">Reference proteome</keyword>
<comment type="caution">
    <text evidence="10">The sequence shown here is derived from an EMBL/GenBank/DDBJ whole genome shotgun (WGS) entry which is preliminary data.</text>
</comment>
<organism evidence="10 11">
    <name type="scientific">Lithospermum erythrorhizon</name>
    <name type="common">Purple gromwell</name>
    <name type="synonym">Lithospermum officinale var. erythrorhizon</name>
    <dbReference type="NCBI Taxonomy" id="34254"/>
    <lineage>
        <taxon>Eukaryota</taxon>
        <taxon>Viridiplantae</taxon>
        <taxon>Streptophyta</taxon>
        <taxon>Embryophyta</taxon>
        <taxon>Tracheophyta</taxon>
        <taxon>Spermatophyta</taxon>
        <taxon>Magnoliopsida</taxon>
        <taxon>eudicotyledons</taxon>
        <taxon>Gunneridae</taxon>
        <taxon>Pentapetalae</taxon>
        <taxon>asterids</taxon>
        <taxon>lamiids</taxon>
        <taxon>Boraginales</taxon>
        <taxon>Boraginaceae</taxon>
        <taxon>Boraginoideae</taxon>
        <taxon>Lithospermeae</taxon>
        <taxon>Lithospermum</taxon>
    </lineage>
</organism>
<protein>
    <recommendedName>
        <fullName evidence="12">Transcription factor GTE1</fullName>
    </recommendedName>
</protein>
<dbReference type="SMART" id="SM00297">
    <property type="entry name" value="BROMO"/>
    <property type="match status" value="1"/>
</dbReference>
<dbReference type="Gene3D" id="1.20.920.10">
    <property type="entry name" value="Bromodomain-like"/>
    <property type="match status" value="1"/>
</dbReference>
<evidence type="ECO:0000256" key="6">
    <source>
        <dbReference type="SAM" id="MobiDB-lite"/>
    </source>
</evidence>
<feature type="chain" id="PRO_5043831103" description="Transcription factor GTE1" evidence="7">
    <location>
        <begin position="20"/>
        <end position="412"/>
    </location>
</feature>
<proteinExistence type="predicted"/>
<feature type="domain" description="Bromo" evidence="8">
    <location>
        <begin position="145"/>
        <end position="220"/>
    </location>
</feature>
<dbReference type="Pfam" id="PF17035">
    <property type="entry name" value="BET"/>
    <property type="match status" value="1"/>
</dbReference>
<evidence type="ECO:0000313" key="10">
    <source>
        <dbReference type="EMBL" id="GAA0142179.1"/>
    </source>
</evidence>
<evidence type="ECO:0000256" key="5">
    <source>
        <dbReference type="SAM" id="Coils"/>
    </source>
</evidence>
<dbReference type="InterPro" id="IPR027353">
    <property type="entry name" value="NET_dom"/>
</dbReference>
<dbReference type="InterPro" id="IPR036427">
    <property type="entry name" value="Bromodomain-like_sf"/>
</dbReference>
<evidence type="ECO:0008006" key="12">
    <source>
        <dbReference type="Google" id="ProtNLM"/>
    </source>
</evidence>
<feature type="signal peptide" evidence="7">
    <location>
        <begin position="1"/>
        <end position="19"/>
    </location>
</feature>
<keyword evidence="1" id="KW-0805">Transcription regulation</keyword>
<dbReference type="InterPro" id="IPR038336">
    <property type="entry name" value="NET_sf"/>
</dbReference>
<dbReference type="PRINTS" id="PR00503">
    <property type="entry name" value="BROMODOMAIN"/>
</dbReference>
<feature type="coiled-coil region" evidence="5">
    <location>
        <begin position="240"/>
        <end position="291"/>
    </location>
</feature>
<keyword evidence="7" id="KW-0732">Signal</keyword>
<feature type="compositionally biased region" description="Low complexity" evidence="6">
    <location>
        <begin position="374"/>
        <end position="390"/>
    </location>
</feature>
<name>A0AAV3NS22_LITER</name>
<dbReference type="SUPFAM" id="SSF47370">
    <property type="entry name" value="Bromodomain"/>
    <property type="match status" value="1"/>
</dbReference>
<evidence type="ECO:0000256" key="1">
    <source>
        <dbReference type="ARBA" id="ARBA00023015"/>
    </source>
</evidence>
<evidence type="ECO:0000313" key="11">
    <source>
        <dbReference type="Proteomes" id="UP001454036"/>
    </source>
</evidence>
<feature type="compositionally biased region" description="Basic residues" evidence="6">
    <location>
        <begin position="403"/>
        <end position="412"/>
    </location>
</feature>
<dbReference type="Gene3D" id="1.20.1270.220">
    <property type="match status" value="1"/>
</dbReference>
<accession>A0AAV3NS22</accession>
<feature type="domain" description="NET" evidence="9">
    <location>
        <begin position="289"/>
        <end position="370"/>
    </location>
</feature>
<evidence type="ECO:0000259" key="8">
    <source>
        <dbReference type="PROSITE" id="PS50014"/>
    </source>
</evidence>
<evidence type="ECO:0000256" key="2">
    <source>
        <dbReference type="ARBA" id="ARBA00023117"/>
    </source>
</evidence>
<keyword evidence="5" id="KW-0175">Coiled coil</keyword>
<sequence length="412" mass="47776">MVNILLPLLNILLYPLNHSLPFYSKKFGILHQEQMGTSEALFENSREDEIVDSEVKNIKEDVDEVCNKVNQLELTMNEVEQFYSVANKKHRNTLKASSLWKDKEKEKQSASFKTRQQDSICLETDASKRMQALTSEFSEILSDITQHKWAGPFLQPVDVVGLELDDYYEVIEKPMDIGTIKAKMEAKDGSGYKNVREICSDVRLVFKNAIKYNDEKDDVHVMAQTLLKRFEEKWLKLLPKVDEEERRQREEEKKAQLDIQLAEEAAHAKKVRELRVELDAVDRNLDQLRDMAFQKCRKVSVDEKKRLANALGSLTPEELGHALEIVSQDYPTFETSGEEVELGLDHLSHSTLWKLKLFAKETLLQREKSNASLQRNKNTNVNCNNQNGNTNKRRRSDTEMKTFRKRSRKPSN</sequence>
<evidence type="ECO:0000256" key="7">
    <source>
        <dbReference type="SAM" id="SignalP"/>
    </source>
</evidence>
<dbReference type="EMBL" id="BAABME010000371">
    <property type="protein sequence ID" value="GAA0142179.1"/>
    <property type="molecule type" value="Genomic_DNA"/>
</dbReference>
<dbReference type="PROSITE" id="PS51525">
    <property type="entry name" value="NET"/>
    <property type="match status" value="1"/>
</dbReference>
<gene>
    <name evidence="10" type="ORF">LIER_03136</name>
</gene>
<dbReference type="InterPro" id="IPR001487">
    <property type="entry name" value="Bromodomain"/>
</dbReference>
<feature type="region of interest" description="Disordered" evidence="6">
    <location>
        <begin position="370"/>
        <end position="412"/>
    </location>
</feature>
<keyword evidence="3" id="KW-0804">Transcription</keyword>
<dbReference type="Pfam" id="PF00439">
    <property type="entry name" value="Bromodomain"/>
    <property type="match status" value="1"/>
</dbReference>
<dbReference type="AlphaFoldDB" id="A0AAV3NS22"/>
<keyword evidence="2 4" id="KW-0103">Bromodomain</keyword>
<evidence type="ECO:0000256" key="3">
    <source>
        <dbReference type="ARBA" id="ARBA00023163"/>
    </source>
</evidence>
<dbReference type="PANTHER" id="PTHR45926">
    <property type="entry name" value="OSJNBA0053K19.4 PROTEIN"/>
    <property type="match status" value="1"/>
</dbReference>